<protein>
    <submittedName>
        <fullName evidence="1">Uncharacterized protein</fullName>
    </submittedName>
</protein>
<name>A0AAD3XN57_NEPGR</name>
<evidence type="ECO:0000313" key="1">
    <source>
        <dbReference type="EMBL" id="GMH10619.1"/>
    </source>
</evidence>
<dbReference type="AlphaFoldDB" id="A0AAD3XN57"/>
<reference evidence="1" key="1">
    <citation type="submission" date="2023-05" db="EMBL/GenBank/DDBJ databases">
        <title>Nepenthes gracilis genome sequencing.</title>
        <authorList>
            <person name="Fukushima K."/>
        </authorList>
    </citation>
    <scope>NUCLEOTIDE SEQUENCE</scope>
    <source>
        <strain evidence="1">SING2019-196</strain>
    </source>
</reference>
<sequence>MAHGQIAALLVTDSVVLQQNCSTVLPVIQLGNGCFGWCFVRVGDAVSFCIAYAMPLLKAGGILMQWGHGCFTDAYQELLHQCCSGPVWQFLMWTY</sequence>
<keyword evidence="2" id="KW-1185">Reference proteome</keyword>
<dbReference type="Proteomes" id="UP001279734">
    <property type="component" value="Unassembled WGS sequence"/>
</dbReference>
<evidence type="ECO:0000313" key="2">
    <source>
        <dbReference type="Proteomes" id="UP001279734"/>
    </source>
</evidence>
<organism evidence="1 2">
    <name type="scientific">Nepenthes gracilis</name>
    <name type="common">Slender pitcher plant</name>
    <dbReference type="NCBI Taxonomy" id="150966"/>
    <lineage>
        <taxon>Eukaryota</taxon>
        <taxon>Viridiplantae</taxon>
        <taxon>Streptophyta</taxon>
        <taxon>Embryophyta</taxon>
        <taxon>Tracheophyta</taxon>
        <taxon>Spermatophyta</taxon>
        <taxon>Magnoliopsida</taxon>
        <taxon>eudicotyledons</taxon>
        <taxon>Gunneridae</taxon>
        <taxon>Pentapetalae</taxon>
        <taxon>Caryophyllales</taxon>
        <taxon>Nepenthaceae</taxon>
        <taxon>Nepenthes</taxon>
    </lineage>
</organism>
<proteinExistence type="predicted"/>
<gene>
    <name evidence="1" type="ORF">Nepgr_012460</name>
</gene>
<comment type="caution">
    <text evidence="1">The sequence shown here is derived from an EMBL/GenBank/DDBJ whole genome shotgun (WGS) entry which is preliminary data.</text>
</comment>
<dbReference type="EMBL" id="BSYO01000010">
    <property type="protein sequence ID" value="GMH10619.1"/>
    <property type="molecule type" value="Genomic_DNA"/>
</dbReference>
<accession>A0AAD3XN57</accession>